<dbReference type="GO" id="GO:0016491">
    <property type="term" value="F:oxidoreductase activity"/>
    <property type="evidence" value="ECO:0007669"/>
    <property type="project" value="UniProtKB-KW"/>
</dbReference>
<name>A0A1M6KC79_9FIRM</name>
<evidence type="ECO:0000259" key="3">
    <source>
        <dbReference type="Pfam" id="PF07992"/>
    </source>
</evidence>
<dbReference type="InterPro" id="IPR036188">
    <property type="entry name" value="FAD/NAD-bd_sf"/>
</dbReference>
<dbReference type="EMBL" id="FQZP01000074">
    <property type="protein sequence ID" value="SHJ56576.1"/>
    <property type="molecule type" value="Genomic_DNA"/>
</dbReference>
<dbReference type="AlphaFoldDB" id="A0A1M6KC79"/>
<evidence type="ECO:0000256" key="2">
    <source>
        <dbReference type="ARBA" id="ARBA00023002"/>
    </source>
</evidence>
<dbReference type="InterPro" id="IPR023753">
    <property type="entry name" value="FAD/NAD-binding_dom"/>
</dbReference>
<dbReference type="SUPFAM" id="SSF51905">
    <property type="entry name" value="FAD/NAD(P)-binding domain"/>
    <property type="match status" value="1"/>
</dbReference>
<reference evidence="4 5" key="1">
    <citation type="submission" date="2016-11" db="EMBL/GenBank/DDBJ databases">
        <authorList>
            <person name="Varghese N."/>
            <person name="Submissions S."/>
        </authorList>
    </citation>
    <scope>NUCLEOTIDE SEQUENCE [LARGE SCALE GENOMIC DNA]</scope>
    <source>
        <strain evidence="4 5">DSM 19027</strain>
    </source>
</reference>
<evidence type="ECO:0000313" key="4">
    <source>
        <dbReference type="EMBL" id="SHJ56576.1"/>
    </source>
</evidence>
<dbReference type="PANTHER" id="PTHR48105">
    <property type="entry name" value="THIOREDOXIN REDUCTASE 1-RELATED-RELATED"/>
    <property type="match status" value="1"/>
</dbReference>
<evidence type="ECO:0000256" key="1">
    <source>
        <dbReference type="ARBA" id="ARBA00022630"/>
    </source>
</evidence>
<keyword evidence="2" id="KW-0560">Oxidoreductase</keyword>
<gene>
    <name evidence="4" type="ORF">SAMN05444373_10742</name>
</gene>
<dbReference type="PRINTS" id="PR00368">
    <property type="entry name" value="FADPNR"/>
</dbReference>
<sequence length="296" mass="31734">MLYDAIIIGRGPAGISCAIYTTRANLKTLVIGKNDSVLLKAGKVENYYGFEEPVSGRQLLEAGEKQALRLGAQIVADEVVGLEKLDHFTVKCVNGEYRGKTVLLAPGAPVAKAPVPGIEAYEGMGVSYCTTCDGFFYRNRKVGVLGYTDYAVHEAMELLAFTRDVTIFTNGRDLSISPAFREQMDAFRINTGKIKGLYGEGGLEGILFEDGTQEALDGLFVAYGSASGVNFAMKMGILMNGKSIAFNERMETNISGLFTAGDCTGVFKQIAVAVGQGALAARGMIEYVRKLGKPAE</sequence>
<dbReference type="Pfam" id="PF07992">
    <property type="entry name" value="Pyr_redox_2"/>
    <property type="match status" value="1"/>
</dbReference>
<proteinExistence type="predicted"/>
<feature type="domain" description="FAD/NAD(P)-binding" evidence="3">
    <location>
        <begin position="3"/>
        <end position="277"/>
    </location>
</feature>
<keyword evidence="5" id="KW-1185">Reference proteome</keyword>
<dbReference type="InterPro" id="IPR050097">
    <property type="entry name" value="Ferredoxin-NADP_redctase_2"/>
</dbReference>
<organism evidence="4 5">
    <name type="scientific">Thermoclostridium caenicola</name>
    <dbReference type="NCBI Taxonomy" id="659425"/>
    <lineage>
        <taxon>Bacteria</taxon>
        <taxon>Bacillati</taxon>
        <taxon>Bacillota</taxon>
        <taxon>Clostridia</taxon>
        <taxon>Eubacteriales</taxon>
        <taxon>Oscillospiraceae</taxon>
        <taxon>Thermoclostridium</taxon>
    </lineage>
</organism>
<accession>A0A1M6KC79</accession>
<evidence type="ECO:0000313" key="5">
    <source>
        <dbReference type="Proteomes" id="UP000324781"/>
    </source>
</evidence>
<dbReference type="PRINTS" id="PR00469">
    <property type="entry name" value="PNDRDTASEII"/>
</dbReference>
<keyword evidence="1" id="KW-0285">Flavoprotein</keyword>
<dbReference type="Gene3D" id="3.50.50.60">
    <property type="entry name" value="FAD/NAD(P)-binding domain"/>
    <property type="match status" value="2"/>
</dbReference>
<dbReference type="Proteomes" id="UP000324781">
    <property type="component" value="Unassembled WGS sequence"/>
</dbReference>
<protein>
    <submittedName>
        <fullName evidence="4">Thioredoxin reductase (NADPH)</fullName>
    </submittedName>
</protein>